<evidence type="ECO:0000313" key="4">
    <source>
        <dbReference type="Proteomes" id="UP000657574"/>
    </source>
</evidence>
<feature type="region of interest" description="Disordered" evidence="1">
    <location>
        <begin position="165"/>
        <end position="196"/>
    </location>
</feature>
<dbReference type="InterPro" id="IPR050900">
    <property type="entry name" value="Transposase_IS3/IS150/IS904"/>
</dbReference>
<comment type="caution">
    <text evidence="3">The sequence shown here is derived from an EMBL/GenBank/DDBJ whole genome shotgun (WGS) entry which is preliminary data.</text>
</comment>
<evidence type="ECO:0000256" key="1">
    <source>
        <dbReference type="SAM" id="MobiDB-lite"/>
    </source>
</evidence>
<dbReference type="PANTHER" id="PTHR46889:SF4">
    <property type="entry name" value="TRANSPOSASE INSO FOR INSERTION SEQUENCE ELEMENT IS911B-RELATED"/>
    <property type="match status" value="1"/>
</dbReference>
<dbReference type="Pfam" id="PF13276">
    <property type="entry name" value="HTH_21"/>
    <property type="match status" value="1"/>
</dbReference>
<proteinExistence type="predicted"/>
<gene>
    <name evidence="3" type="ORF">GCM10010121_090810</name>
</gene>
<protein>
    <recommendedName>
        <fullName evidence="2">HTH-like domain-containing protein</fullName>
    </recommendedName>
</protein>
<dbReference type="PANTHER" id="PTHR46889">
    <property type="entry name" value="TRANSPOSASE INSF FOR INSERTION SEQUENCE IS3B-RELATED"/>
    <property type="match status" value="1"/>
</dbReference>
<keyword evidence="4" id="KW-1185">Reference proteome</keyword>
<dbReference type="Proteomes" id="UP000657574">
    <property type="component" value="Unassembled WGS sequence"/>
</dbReference>
<name>A0A917P7W0_9ACTN</name>
<organism evidence="3 4">
    <name type="scientific">Streptomyces brasiliensis</name>
    <dbReference type="NCBI Taxonomy" id="1954"/>
    <lineage>
        <taxon>Bacteria</taxon>
        <taxon>Bacillati</taxon>
        <taxon>Actinomycetota</taxon>
        <taxon>Actinomycetes</taxon>
        <taxon>Kitasatosporales</taxon>
        <taxon>Streptomycetaceae</taxon>
        <taxon>Streptomyces</taxon>
    </lineage>
</organism>
<evidence type="ECO:0000259" key="2">
    <source>
        <dbReference type="Pfam" id="PF13276"/>
    </source>
</evidence>
<dbReference type="AlphaFoldDB" id="A0A917P7W0"/>
<reference evidence="3" key="2">
    <citation type="submission" date="2020-09" db="EMBL/GenBank/DDBJ databases">
        <authorList>
            <person name="Sun Q."/>
            <person name="Ohkuma M."/>
        </authorList>
    </citation>
    <scope>NUCLEOTIDE SEQUENCE</scope>
    <source>
        <strain evidence="3">JCM 3086</strain>
    </source>
</reference>
<feature type="domain" description="HTH-like" evidence="2">
    <location>
        <begin position="48"/>
        <end position="104"/>
    </location>
</feature>
<sequence>MNNMYAFIEAEKTTHGVAFLCRLLKVARSSFSAWLAAQKARVAPQTADEALAHEITVIHLASRGTYGVPRVHAELRRLGRCVNRKRVARLMREHGIQGAHRRRRRSLTRPDKRARPALDLIGRDFHADIPGTKLVGDITYLPTAEGWLYLACWLDLATREIVGYTLGRPPPRRTRRGRPRHGPRPKRAGARLRHTQ</sequence>
<dbReference type="EMBL" id="BMQA01000089">
    <property type="protein sequence ID" value="GGJ65934.1"/>
    <property type="molecule type" value="Genomic_DNA"/>
</dbReference>
<feature type="compositionally biased region" description="Basic residues" evidence="1">
    <location>
        <begin position="170"/>
        <end position="196"/>
    </location>
</feature>
<accession>A0A917P7W0</accession>
<dbReference type="SUPFAM" id="SSF53098">
    <property type="entry name" value="Ribonuclease H-like"/>
    <property type="match status" value="1"/>
</dbReference>
<dbReference type="InterPro" id="IPR048020">
    <property type="entry name" value="Transpos_IS3"/>
</dbReference>
<reference evidence="3" key="1">
    <citation type="journal article" date="2014" name="Int. J. Syst. Evol. Microbiol.">
        <title>Complete genome sequence of Corynebacterium casei LMG S-19264T (=DSM 44701T), isolated from a smear-ripened cheese.</title>
        <authorList>
            <consortium name="US DOE Joint Genome Institute (JGI-PGF)"/>
            <person name="Walter F."/>
            <person name="Albersmeier A."/>
            <person name="Kalinowski J."/>
            <person name="Ruckert C."/>
        </authorList>
    </citation>
    <scope>NUCLEOTIDE SEQUENCE</scope>
    <source>
        <strain evidence="3">JCM 3086</strain>
    </source>
</reference>
<dbReference type="InterPro" id="IPR012337">
    <property type="entry name" value="RNaseH-like_sf"/>
</dbReference>
<dbReference type="NCBIfam" id="NF033516">
    <property type="entry name" value="transpos_IS3"/>
    <property type="match status" value="1"/>
</dbReference>
<dbReference type="InterPro" id="IPR025948">
    <property type="entry name" value="HTH-like_dom"/>
</dbReference>
<evidence type="ECO:0000313" key="3">
    <source>
        <dbReference type="EMBL" id="GGJ65934.1"/>
    </source>
</evidence>